<protein>
    <submittedName>
        <fullName evidence="2">Glycosyltransferase</fullName>
    </submittedName>
</protein>
<organism evidence="2 3">
    <name type="scientific">Microbacterium horticulturae</name>
    <dbReference type="NCBI Taxonomy" id="3028316"/>
    <lineage>
        <taxon>Bacteria</taxon>
        <taxon>Bacillati</taxon>
        <taxon>Actinomycetota</taxon>
        <taxon>Actinomycetes</taxon>
        <taxon>Micrococcales</taxon>
        <taxon>Microbacteriaceae</taxon>
        <taxon>Microbacterium</taxon>
    </lineage>
</organism>
<accession>A0ABY8BYB7</accession>
<evidence type="ECO:0000313" key="2">
    <source>
        <dbReference type="EMBL" id="WEG09190.1"/>
    </source>
</evidence>
<proteinExistence type="predicted"/>
<gene>
    <name evidence="2" type="ORF">PU630_01100</name>
</gene>
<evidence type="ECO:0000313" key="3">
    <source>
        <dbReference type="Proteomes" id="UP001214553"/>
    </source>
</evidence>
<evidence type="ECO:0000259" key="1">
    <source>
        <dbReference type="Pfam" id="PF13524"/>
    </source>
</evidence>
<dbReference type="InterPro" id="IPR055259">
    <property type="entry name" value="YkvP/CgeB_Glyco_trans-like"/>
</dbReference>
<keyword evidence="3" id="KW-1185">Reference proteome</keyword>
<dbReference type="EMBL" id="CP119108">
    <property type="protein sequence ID" value="WEG09190.1"/>
    <property type="molecule type" value="Genomic_DNA"/>
</dbReference>
<sequence length="276" mass="30163">MLGIERDPLKLGQNRFARWFRRAAPKTDFVLFVNSASIATDATLDIIHGQGAATGVWLLDEVETLPVSRLDYRAFGYHASFSAHQASQLASGWGCDVSYVPQGYAPIGFVSRAASSGPLLLGAPYPSRRMAAEALVNAGFCVDLVGHTWGEYMDASPCVRLFDDVTLSESLALSSGGRICVNGHRTCVAGVSPRVFEIAAAGGVLVDDNPKSADFFEPGVEMITWREADEIPDWVSKLHREPELAIRLSKNAARRVVSEHIIDYRFASLLRSWGYK</sequence>
<dbReference type="Pfam" id="PF13524">
    <property type="entry name" value="Glyco_trans_1_2"/>
    <property type="match status" value="1"/>
</dbReference>
<dbReference type="RefSeq" id="WP_275278514.1">
    <property type="nucleotide sequence ID" value="NZ_CP119108.1"/>
</dbReference>
<reference evidence="2 3" key="1">
    <citation type="submission" date="2023-03" db="EMBL/GenBank/DDBJ databases">
        <title>Genome sequence of Microbacterium sp. KACC 23027.</title>
        <authorList>
            <person name="Kim S."/>
            <person name="Heo J."/>
            <person name="Kwon S.-W."/>
        </authorList>
    </citation>
    <scope>NUCLEOTIDE SEQUENCE [LARGE SCALE GENOMIC DNA]</scope>
    <source>
        <strain evidence="2 3">KACC 23027</strain>
    </source>
</reference>
<feature type="domain" description="Spore protein YkvP/CgeB glycosyl transferase-like" evidence="1">
    <location>
        <begin position="133"/>
        <end position="270"/>
    </location>
</feature>
<name>A0ABY8BYB7_9MICO</name>
<dbReference type="Proteomes" id="UP001214553">
    <property type="component" value="Chromosome"/>
</dbReference>